<protein>
    <submittedName>
        <fullName evidence="1">Uncharacterized protein</fullName>
    </submittedName>
</protein>
<dbReference type="EnsemblPlants" id="MELO3C030097.2.1">
    <property type="protein sequence ID" value="MELO3C030097.2.1"/>
    <property type="gene ID" value="MELO3C030097.2"/>
</dbReference>
<dbReference type="Gramene" id="MELO3C030097.2.1">
    <property type="protein sequence ID" value="MELO3C030097.2.1"/>
    <property type="gene ID" value="MELO3C030097.2"/>
</dbReference>
<name>A0A9I9E8C7_CUCME</name>
<dbReference type="AlphaFoldDB" id="A0A9I9E8C7"/>
<evidence type="ECO:0000313" key="1">
    <source>
        <dbReference type="EnsemblPlants" id="MELO3C030097.2.1"/>
    </source>
</evidence>
<proteinExistence type="predicted"/>
<accession>A0A9I9E8C7</accession>
<organism evidence="1">
    <name type="scientific">Cucumis melo</name>
    <name type="common">Muskmelon</name>
    <dbReference type="NCBI Taxonomy" id="3656"/>
    <lineage>
        <taxon>Eukaryota</taxon>
        <taxon>Viridiplantae</taxon>
        <taxon>Streptophyta</taxon>
        <taxon>Embryophyta</taxon>
        <taxon>Tracheophyta</taxon>
        <taxon>Spermatophyta</taxon>
        <taxon>Magnoliopsida</taxon>
        <taxon>eudicotyledons</taxon>
        <taxon>Gunneridae</taxon>
        <taxon>Pentapetalae</taxon>
        <taxon>rosids</taxon>
        <taxon>fabids</taxon>
        <taxon>Cucurbitales</taxon>
        <taxon>Cucurbitaceae</taxon>
        <taxon>Benincaseae</taxon>
        <taxon>Cucumis</taxon>
    </lineage>
</organism>
<sequence length="117" mass="12859">MGDVVTVGCNVFEELVAEAAGTKRVYMLYQCILTKANLNKITHQGYAQLPRLPGSGAFEDLVAFAFNRINVGSSCHYQKIHSISGSNRCLTDYSGTKDLFTRSSVERLAMNTSQAME</sequence>
<reference evidence="1" key="1">
    <citation type="submission" date="2023-03" db="UniProtKB">
        <authorList>
            <consortium name="EnsemblPlants"/>
        </authorList>
    </citation>
    <scope>IDENTIFICATION</scope>
</reference>